<organism evidence="2 3">
    <name type="scientific">Aquicoccus porphyridii</name>
    <dbReference type="NCBI Taxonomy" id="1852029"/>
    <lineage>
        <taxon>Bacteria</taxon>
        <taxon>Pseudomonadati</taxon>
        <taxon>Pseudomonadota</taxon>
        <taxon>Alphaproteobacteria</taxon>
        <taxon>Rhodobacterales</taxon>
        <taxon>Paracoccaceae</taxon>
        <taxon>Aquicoccus</taxon>
    </lineage>
</organism>
<dbReference type="CDD" id="cd01918">
    <property type="entry name" value="HprK_C"/>
    <property type="match status" value="1"/>
</dbReference>
<dbReference type="AlphaFoldDB" id="A0A5A9ZGY1"/>
<feature type="domain" description="HPr kinase/phosphorylase C-terminal" evidence="1">
    <location>
        <begin position="9"/>
        <end position="82"/>
    </location>
</feature>
<dbReference type="SUPFAM" id="SSF53795">
    <property type="entry name" value="PEP carboxykinase-like"/>
    <property type="match status" value="1"/>
</dbReference>
<keyword evidence="2" id="KW-0418">Kinase</keyword>
<dbReference type="Gene3D" id="3.40.50.300">
    <property type="entry name" value="P-loop containing nucleotide triphosphate hydrolases"/>
    <property type="match status" value="1"/>
</dbReference>
<evidence type="ECO:0000313" key="2">
    <source>
        <dbReference type="EMBL" id="KAA0916212.1"/>
    </source>
</evidence>
<dbReference type="GO" id="GO:0000155">
    <property type="term" value="F:phosphorelay sensor kinase activity"/>
    <property type="evidence" value="ECO:0007669"/>
    <property type="project" value="InterPro"/>
</dbReference>
<reference evidence="2 3" key="1">
    <citation type="submission" date="2019-07" db="EMBL/GenBank/DDBJ databases">
        <title>Aquicoccus porphyridii gen. nov., sp. nov., isolated from a small marine red alga, Porphyridium marinum.</title>
        <authorList>
            <person name="Liu L."/>
        </authorList>
    </citation>
    <scope>NUCLEOTIDE SEQUENCE [LARGE SCALE GENOMIC DNA]</scope>
    <source>
        <strain evidence="2 3">L1 8-17</strain>
    </source>
</reference>
<dbReference type="GO" id="GO:0006109">
    <property type="term" value="P:regulation of carbohydrate metabolic process"/>
    <property type="evidence" value="ECO:0007669"/>
    <property type="project" value="InterPro"/>
</dbReference>
<evidence type="ECO:0000313" key="3">
    <source>
        <dbReference type="Proteomes" id="UP000325291"/>
    </source>
</evidence>
<dbReference type="InterPro" id="IPR011104">
    <property type="entry name" value="Hpr_kin/Pase_C"/>
</dbReference>
<dbReference type="Pfam" id="PF07475">
    <property type="entry name" value="Hpr_kinase_C"/>
    <property type="match status" value="1"/>
</dbReference>
<dbReference type="EMBL" id="VINQ01000005">
    <property type="protein sequence ID" value="KAA0916212.1"/>
    <property type="molecule type" value="Genomic_DNA"/>
</dbReference>
<accession>A0A5A9ZGY1</accession>
<dbReference type="InterPro" id="IPR027417">
    <property type="entry name" value="P-loop_NTPase"/>
</dbReference>
<comment type="caution">
    <text evidence="2">The sequence shown here is derived from an EMBL/GenBank/DDBJ whole genome shotgun (WGS) entry which is preliminary data.</text>
</comment>
<proteinExistence type="predicted"/>
<keyword evidence="2" id="KW-0808">Transferase</keyword>
<protein>
    <submittedName>
        <fullName evidence="2">Serine kinase</fullName>
    </submittedName>
</protein>
<evidence type="ECO:0000259" key="1">
    <source>
        <dbReference type="Pfam" id="PF07475"/>
    </source>
</evidence>
<dbReference type="GO" id="GO:0005524">
    <property type="term" value="F:ATP binding"/>
    <property type="evidence" value="ECO:0007669"/>
    <property type="project" value="InterPro"/>
</dbReference>
<sequence length="144" mass="14991">MARASEPCEVFHGSCVAHGGRGVLILGASGRGKSALALALMVHGAGLVADDRVIVTRVGERLIASCPPAISGRIEARFVGLLGAAPAGPVPLALVVDLDRVETERFPPRRSRSVLGLDLPVLHNVETGHFPAAIMQYLKGGRSD</sequence>
<gene>
    <name evidence="2" type="ORF">FLO80_08805</name>
</gene>
<dbReference type="Proteomes" id="UP000325291">
    <property type="component" value="Unassembled WGS sequence"/>
</dbReference>
<keyword evidence="3" id="KW-1185">Reference proteome</keyword>
<dbReference type="RefSeq" id="WP_111366356.1">
    <property type="nucleotide sequence ID" value="NZ_VINQ01000005.1"/>
</dbReference>
<name>A0A5A9ZGY1_9RHOB</name>